<dbReference type="Gene3D" id="2.60.120.260">
    <property type="entry name" value="Galactose-binding domain-like"/>
    <property type="match status" value="1"/>
</dbReference>
<accession>A0A3D2X2U6</accession>
<dbReference type="Proteomes" id="UP000262969">
    <property type="component" value="Unassembled WGS sequence"/>
</dbReference>
<evidence type="ECO:0000313" key="5">
    <source>
        <dbReference type="EMBL" id="HCL01451.1"/>
    </source>
</evidence>
<dbReference type="InterPro" id="IPR008979">
    <property type="entry name" value="Galactose-bd-like_sf"/>
</dbReference>
<evidence type="ECO:0000313" key="6">
    <source>
        <dbReference type="Proteomes" id="UP000262969"/>
    </source>
</evidence>
<dbReference type="SUPFAM" id="SSF51445">
    <property type="entry name" value="(Trans)glycosidases"/>
    <property type="match status" value="1"/>
</dbReference>
<name>A0A3D2X2U6_9FIRM</name>
<dbReference type="EC" id="3.2.1.23" evidence="2"/>
<dbReference type="GO" id="GO:0005990">
    <property type="term" value="P:lactose catabolic process"/>
    <property type="evidence" value="ECO:0007669"/>
    <property type="project" value="TreeGrafter"/>
</dbReference>
<dbReference type="GO" id="GO:0009341">
    <property type="term" value="C:beta-galactosidase complex"/>
    <property type="evidence" value="ECO:0007669"/>
    <property type="project" value="TreeGrafter"/>
</dbReference>
<dbReference type="PANTHER" id="PTHR46323:SF2">
    <property type="entry name" value="BETA-GALACTOSIDASE"/>
    <property type="match status" value="1"/>
</dbReference>
<dbReference type="PANTHER" id="PTHR46323">
    <property type="entry name" value="BETA-GALACTOSIDASE"/>
    <property type="match status" value="1"/>
</dbReference>
<feature type="non-terminal residue" evidence="5">
    <location>
        <position position="905"/>
    </location>
</feature>
<dbReference type="AlphaFoldDB" id="A0A3D2X2U6"/>
<protein>
    <recommendedName>
        <fullName evidence="2">beta-galactosidase</fullName>
        <ecNumber evidence="2">3.2.1.23</ecNumber>
    </recommendedName>
</protein>
<gene>
    <name evidence="5" type="ORF">DHW61_03400</name>
</gene>
<sequence length="905" mass="103929">MIALDGLWKFRIDPQNEGITNHWEREKFQDCIRIPGVLQEHGFGEEVSRQTEWVEGLSDPLWYLREEYQYENEDKVSIPFLSQPPKIYRGKAWYQTTIKLEDIIEGKWYSLYIENTRWRSHVWCDDTYLGDDFSLCTPHEFSLGFLEKKEYKLTICLDNSMQLPYRPDGHGVSDALSAGWNGMAGRVELQSHLAVAIKEVRVFTDIDRKRATFEVTIQNHTKETEKASIAIGSENERNLQTSSHSMEPGLTVMCQEGVTLVTLTKNYNQDTKLWDEFCANLLKETISLTSVYGTETIEVTFGFIQANSENGLFLVNHRPTYFRGTHFGGDYPLTGYPNCSLKFWQKIMKVLKEWGLNFMRFHSYCPPEAAFVAADREGIYLQVECGMWNSFEPGDSMLEVAKMEADRILCAFGYHPSFVMLSPTNEPKGEWLGPLTEFVEYCKTIDSRKLYTIQSGWPYPIEPDQVKGTDYLYFHRSGFGLEPGGTIRNSAGWKGSDYRESLKNVTLPVICHELGQWCSYPDFSIIDKFTGYLSPSNFEVFRGSAKAHGVEQYSKEFQYHSGKLQSLMYKEEIEANLRTPHLYGFELLDLHDYLGQGTALVGVLDAFWGEKGYISTKEWKRFCSKTVPLARIPKYVYEVGETVTASVEISHFGEAELNQAMVSYELREGTTLIEKGILKRFDIPIGKNIEVGTIKVTLPSNQKSSVYELCVCIETQEGEHFVNSWRLWSYQNIYNESNESKDSKESCNVFYTKDWEVAKGALEEGKKVLFNPSADSLSYDCPKLQFKPVFWNAQMGPTWARGLGIMCDPAHPVFRQFPTESYAEWQWEEILDGVRGINLSCFGGELTPIIRVIDDWNRNYPLALMLEAKVGNGSLFMTTVDFKLEVEERRSLVTSTLLRSILHYM</sequence>
<evidence type="ECO:0000256" key="2">
    <source>
        <dbReference type="ARBA" id="ARBA00012756"/>
    </source>
</evidence>
<evidence type="ECO:0000256" key="3">
    <source>
        <dbReference type="ARBA" id="ARBA00022801"/>
    </source>
</evidence>
<dbReference type="GO" id="GO:0004565">
    <property type="term" value="F:beta-galactosidase activity"/>
    <property type="evidence" value="ECO:0007669"/>
    <property type="project" value="UniProtKB-EC"/>
</dbReference>
<reference evidence="5 6" key="1">
    <citation type="journal article" date="2018" name="Nat. Biotechnol.">
        <title>A standardized bacterial taxonomy based on genome phylogeny substantially revises the tree of life.</title>
        <authorList>
            <person name="Parks D.H."/>
            <person name="Chuvochina M."/>
            <person name="Waite D.W."/>
            <person name="Rinke C."/>
            <person name="Skarshewski A."/>
            <person name="Chaumeil P.A."/>
            <person name="Hugenholtz P."/>
        </authorList>
    </citation>
    <scope>NUCLEOTIDE SEQUENCE [LARGE SCALE GENOMIC DNA]</scope>
    <source>
        <strain evidence="5">UBA11728</strain>
    </source>
</reference>
<organism evidence="5 6">
    <name type="scientific">Lachnoclostridium phytofermentans</name>
    <dbReference type="NCBI Taxonomy" id="66219"/>
    <lineage>
        <taxon>Bacteria</taxon>
        <taxon>Bacillati</taxon>
        <taxon>Bacillota</taxon>
        <taxon>Clostridia</taxon>
        <taxon>Lachnospirales</taxon>
        <taxon>Lachnospiraceae</taxon>
    </lineage>
</organism>
<evidence type="ECO:0000256" key="1">
    <source>
        <dbReference type="ARBA" id="ARBA00001412"/>
    </source>
</evidence>
<comment type="catalytic activity">
    <reaction evidence="1">
        <text>Hydrolysis of terminal non-reducing beta-D-galactose residues in beta-D-galactosides.</text>
        <dbReference type="EC" id="3.2.1.23"/>
    </reaction>
</comment>
<dbReference type="EMBL" id="DPVV01000121">
    <property type="protein sequence ID" value="HCL01451.1"/>
    <property type="molecule type" value="Genomic_DNA"/>
</dbReference>
<dbReference type="Gene3D" id="3.20.20.80">
    <property type="entry name" value="Glycosidases"/>
    <property type="match status" value="1"/>
</dbReference>
<keyword evidence="4" id="KW-0326">Glycosidase</keyword>
<dbReference type="InterPro" id="IPR050347">
    <property type="entry name" value="Bact_Beta-galactosidase"/>
</dbReference>
<dbReference type="InterPro" id="IPR017853">
    <property type="entry name" value="GH"/>
</dbReference>
<dbReference type="SUPFAM" id="SSF49785">
    <property type="entry name" value="Galactose-binding domain-like"/>
    <property type="match status" value="1"/>
</dbReference>
<evidence type="ECO:0000256" key="4">
    <source>
        <dbReference type="ARBA" id="ARBA00023295"/>
    </source>
</evidence>
<keyword evidence="3" id="KW-0378">Hydrolase</keyword>
<comment type="caution">
    <text evidence="5">The sequence shown here is derived from an EMBL/GenBank/DDBJ whole genome shotgun (WGS) entry which is preliminary data.</text>
</comment>
<proteinExistence type="predicted"/>